<proteinExistence type="predicted"/>
<organism evidence="18 19">
    <name type="scientific">Bipolaricaulis sibiricus</name>
    <dbReference type="NCBI Taxonomy" id="2501609"/>
    <lineage>
        <taxon>Bacteria</taxon>
        <taxon>Candidatus Bipolaricaulota</taxon>
        <taxon>Candidatus Bipolaricaulia</taxon>
        <taxon>Candidatus Bipolaricaulales</taxon>
        <taxon>Candidatus Bipolaricaulaceae</taxon>
        <taxon>Candidatus Bipolaricaulis</taxon>
    </lineage>
</organism>
<keyword evidence="9" id="KW-0133">Cell shape</keyword>
<dbReference type="InterPro" id="IPR000713">
    <property type="entry name" value="Mur_ligase_N"/>
</dbReference>
<dbReference type="InterPro" id="IPR036615">
    <property type="entry name" value="Mur_ligase_C_dom_sf"/>
</dbReference>
<dbReference type="EC" id="6.3.2.8" evidence="3 14"/>
<keyword evidence="6" id="KW-0132">Cell division</keyword>
<dbReference type="InterPro" id="IPR013221">
    <property type="entry name" value="Mur_ligase_cen"/>
</dbReference>
<comment type="pathway">
    <text evidence="2">Cell wall biogenesis; peptidoglycan biosynthesis.</text>
</comment>
<evidence type="ECO:0000256" key="11">
    <source>
        <dbReference type="ARBA" id="ARBA00023306"/>
    </source>
</evidence>
<evidence type="ECO:0000313" key="18">
    <source>
        <dbReference type="EMBL" id="QAA77325.1"/>
    </source>
</evidence>
<name>A0A410FW31_BIPS1</name>
<dbReference type="Gene3D" id="3.90.190.20">
    <property type="entry name" value="Mur ligase, C-terminal domain"/>
    <property type="match status" value="1"/>
</dbReference>
<accession>A0A410FW31</accession>
<dbReference type="Proteomes" id="UP000287233">
    <property type="component" value="Chromosome"/>
</dbReference>
<evidence type="ECO:0000256" key="9">
    <source>
        <dbReference type="ARBA" id="ARBA00022960"/>
    </source>
</evidence>
<dbReference type="GO" id="GO:0009252">
    <property type="term" value="P:peptidoglycan biosynthetic process"/>
    <property type="evidence" value="ECO:0007669"/>
    <property type="project" value="UniProtKB-UniRule"/>
</dbReference>
<dbReference type="GO" id="GO:0071555">
    <property type="term" value="P:cell wall organization"/>
    <property type="evidence" value="ECO:0007669"/>
    <property type="project" value="UniProtKB-KW"/>
</dbReference>
<dbReference type="SUPFAM" id="SSF53244">
    <property type="entry name" value="MurD-like peptide ligases, peptide-binding domain"/>
    <property type="match status" value="1"/>
</dbReference>
<keyword evidence="10" id="KW-0573">Peptidoglycan synthesis</keyword>
<dbReference type="InterPro" id="IPR050061">
    <property type="entry name" value="MurCDEF_pg_biosynth"/>
</dbReference>
<keyword evidence="12" id="KW-0961">Cell wall biogenesis/degradation</keyword>
<dbReference type="Gene3D" id="3.40.50.720">
    <property type="entry name" value="NAD(P)-binding Rossmann-like Domain"/>
    <property type="match status" value="1"/>
</dbReference>
<evidence type="ECO:0000259" key="15">
    <source>
        <dbReference type="Pfam" id="PF01225"/>
    </source>
</evidence>
<dbReference type="GO" id="GO:0005524">
    <property type="term" value="F:ATP binding"/>
    <property type="evidence" value="ECO:0007669"/>
    <property type="project" value="UniProtKB-KW"/>
</dbReference>
<dbReference type="AlphaFoldDB" id="A0A410FW31"/>
<protein>
    <recommendedName>
        <fullName evidence="3 14">UDP-N-acetylmuramate--L-alanine ligase</fullName>
        <ecNumber evidence="3 14">6.3.2.8</ecNumber>
    </recommendedName>
</protein>
<evidence type="ECO:0000259" key="17">
    <source>
        <dbReference type="Pfam" id="PF08245"/>
    </source>
</evidence>
<evidence type="ECO:0000256" key="1">
    <source>
        <dbReference type="ARBA" id="ARBA00004496"/>
    </source>
</evidence>
<evidence type="ECO:0000256" key="14">
    <source>
        <dbReference type="NCBIfam" id="TIGR01082"/>
    </source>
</evidence>
<evidence type="ECO:0000259" key="16">
    <source>
        <dbReference type="Pfam" id="PF02875"/>
    </source>
</evidence>
<dbReference type="GO" id="GO:0051301">
    <property type="term" value="P:cell division"/>
    <property type="evidence" value="ECO:0007669"/>
    <property type="project" value="UniProtKB-KW"/>
</dbReference>
<keyword evidence="8" id="KW-0067">ATP-binding</keyword>
<keyword evidence="11" id="KW-0131">Cell cycle</keyword>
<evidence type="ECO:0000256" key="2">
    <source>
        <dbReference type="ARBA" id="ARBA00004752"/>
    </source>
</evidence>
<dbReference type="Pfam" id="PF01225">
    <property type="entry name" value="Mur_ligase"/>
    <property type="match status" value="1"/>
</dbReference>
<evidence type="ECO:0000256" key="4">
    <source>
        <dbReference type="ARBA" id="ARBA00022490"/>
    </source>
</evidence>
<evidence type="ECO:0000256" key="6">
    <source>
        <dbReference type="ARBA" id="ARBA00022618"/>
    </source>
</evidence>
<evidence type="ECO:0000256" key="3">
    <source>
        <dbReference type="ARBA" id="ARBA00012211"/>
    </source>
</evidence>
<dbReference type="InterPro" id="IPR036565">
    <property type="entry name" value="Mur-like_cat_sf"/>
</dbReference>
<keyword evidence="5 18" id="KW-0436">Ligase</keyword>
<evidence type="ECO:0000256" key="12">
    <source>
        <dbReference type="ARBA" id="ARBA00023316"/>
    </source>
</evidence>
<dbReference type="GO" id="GO:0005737">
    <property type="term" value="C:cytoplasm"/>
    <property type="evidence" value="ECO:0007669"/>
    <property type="project" value="UniProtKB-SubCell"/>
</dbReference>
<keyword evidence="7" id="KW-0547">Nucleotide-binding</keyword>
<dbReference type="Pfam" id="PF08245">
    <property type="entry name" value="Mur_ligase_M"/>
    <property type="match status" value="1"/>
</dbReference>
<comment type="catalytic activity">
    <reaction evidence="13">
        <text>UDP-N-acetyl-alpha-D-muramate + L-alanine + ATP = UDP-N-acetyl-alpha-D-muramoyl-L-alanine + ADP + phosphate + H(+)</text>
        <dbReference type="Rhea" id="RHEA:23372"/>
        <dbReference type="ChEBI" id="CHEBI:15378"/>
        <dbReference type="ChEBI" id="CHEBI:30616"/>
        <dbReference type="ChEBI" id="CHEBI:43474"/>
        <dbReference type="ChEBI" id="CHEBI:57972"/>
        <dbReference type="ChEBI" id="CHEBI:70757"/>
        <dbReference type="ChEBI" id="CHEBI:83898"/>
        <dbReference type="ChEBI" id="CHEBI:456216"/>
        <dbReference type="EC" id="6.3.2.8"/>
    </reaction>
</comment>
<evidence type="ECO:0000256" key="7">
    <source>
        <dbReference type="ARBA" id="ARBA00022741"/>
    </source>
</evidence>
<feature type="domain" description="Mur ligase C-terminal" evidence="16">
    <location>
        <begin position="304"/>
        <end position="433"/>
    </location>
</feature>
<evidence type="ECO:0000313" key="19">
    <source>
        <dbReference type="Proteomes" id="UP000287233"/>
    </source>
</evidence>
<reference evidence="19" key="1">
    <citation type="submission" date="2018-12" db="EMBL/GenBank/DDBJ databases">
        <title>Complete genome sequence of an uncultured bacterium of the candidate phylum Bipolaricaulota.</title>
        <authorList>
            <person name="Kadnikov V.V."/>
            <person name="Mardanov A.V."/>
            <person name="Beletsky A.V."/>
            <person name="Frank Y.A."/>
            <person name="Karnachuk O.V."/>
            <person name="Ravin N.V."/>
        </authorList>
    </citation>
    <scope>NUCLEOTIDE SEQUENCE [LARGE SCALE GENOMIC DNA]</scope>
</reference>
<dbReference type="SUPFAM" id="SSF51984">
    <property type="entry name" value="MurCD N-terminal domain"/>
    <property type="match status" value="1"/>
</dbReference>
<evidence type="ECO:0000256" key="8">
    <source>
        <dbReference type="ARBA" id="ARBA00022840"/>
    </source>
</evidence>
<gene>
    <name evidence="18" type="ORF">BIP78_1559</name>
</gene>
<dbReference type="Pfam" id="PF02875">
    <property type="entry name" value="Mur_ligase_C"/>
    <property type="match status" value="1"/>
</dbReference>
<feature type="domain" description="Mur ligase N-terminal catalytic" evidence="15">
    <location>
        <begin position="8"/>
        <end position="102"/>
    </location>
</feature>
<dbReference type="GO" id="GO:0008360">
    <property type="term" value="P:regulation of cell shape"/>
    <property type="evidence" value="ECO:0007669"/>
    <property type="project" value="UniProtKB-KW"/>
</dbReference>
<dbReference type="KEGG" id="bih:BIP78_1559"/>
<dbReference type="NCBIfam" id="TIGR01082">
    <property type="entry name" value="murC"/>
    <property type="match status" value="1"/>
</dbReference>
<feature type="domain" description="Mur ligase central" evidence="17">
    <location>
        <begin position="108"/>
        <end position="281"/>
    </location>
</feature>
<dbReference type="PANTHER" id="PTHR43445:SF3">
    <property type="entry name" value="UDP-N-ACETYLMURAMATE--L-ALANINE LIGASE"/>
    <property type="match status" value="1"/>
</dbReference>
<comment type="subcellular location">
    <subcellularLocation>
        <location evidence="1">Cytoplasm</location>
    </subcellularLocation>
</comment>
<dbReference type="InterPro" id="IPR004101">
    <property type="entry name" value="Mur_ligase_C"/>
</dbReference>
<dbReference type="Gene3D" id="3.40.1190.10">
    <property type="entry name" value="Mur-like, catalytic domain"/>
    <property type="match status" value="1"/>
</dbReference>
<dbReference type="GO" id="GO:0008763">
    <property type="term" value="F:UDP-N-acetylmuramate-L-alanine ligase activity"/>
    <property type="evidence" value="ECO:0007669"/>
    <property type="project" value="UniProtKB-UniRule"/>
</dbReference>
<dbReference type="PANTHER" id="PTHR43445">
    <property type="entry name" value="UDP-N-ACETYLMURAMATE--L-ALANINE LIGASE-RELATED"/>
    <property type="match status" value="1"/>
</dbReference>
<evidence type="ECO:0000256" key="13">
    <source>
        <dbReference type="ARBA" id="ARBA00047833"/>
    </source>
</evidence>
<dbReference type="SUPFAM" id="SSF53623">
    <property type="entry name" value="MurD-like peptide ligases, catalytic domain"/>
    <property type="match status" value="1"/>
</dbReference>
<dbReference type="UniPathway" id="UPA00219"/>
<dbReference type="EMBL" id="CP034928">
    <property type="protein sequence ID" value="QAA77325.1"/>
    <property type="molecule type" value="Genomic_DNA"/>
</dbReference>
<evidence type="ECO:0000256" key="10">
    <source>
        <dbReference type="ARBA" id="ARBA00022984"/>
    </source>
</evidence>
<keyword evidence="4" id="KW-0963">Cytoplasm</keyword>
<sequence length="450" mass="47493">MSEFAGRVHLVGIGGDGMAALAQLLREGGATVSGSDIRDSSRTAALQTWAAVHVGHRAENLPERTDAVIYSSAITPGNVEVRAAHGIPRLSRLAALSELTRGRDLVAVVGTHGKTTTATWAAHLTTAATGEGGYYVGGDVPGRPSAVLGRGKPFVAEIDESDGRFVGLRPRVAILTSVDTDHVRTYGGFGGLRRAFAAFVARADRAAVCADDPVAVEAARGQRHPLTYGFSVQADLRATGVEYWRGKSFFELRMRGRKAGEVEVPGPGPHNVRNALGAIAAGMLLHVPLPDLLRALPSAARPRRRLEVLEENGYLVVDDYAHHPTEVAAGLAALRLGWPDRRIVAIFQPHRYSRTQALAGAFGAVLARADRVVVSRVYPAFERPIPGVSGREVADAICGAGGAAVYRDNLGAALDAAAEEIEPGDIVACFGAGDIWKLAREMARGLSYGS</sequence>
<evidence type="ECO:0000256" key="5">
    <source>
        <dbReference type="ARBA" id="ARBA00022598"/>
    </source>
</evidence>
<dbReference type="InterPro" id="IPR005758">
    <property type="entry name" value="UDP-N-AcMur_Ala_ligase_MurC"/>
</dbReference>